<keyword evidence="5 15" id="KW-0732">Signal</keyword>
<evidence type="ECO:0000256" key="11">
    <source>
        <dbReference type="ARBA" id="ARBA00023163"/>
    </source>
</evidence>
<dbReference type="Pfam" id="PF23121">
    <property type="entry name" value="SPOC_AIPP2"/>
    <property type="match status" value="1"/>
</dbReference>
<keyword evidence="13" id="KW-0449">Lipoprotein</keyword>
<dbReference type="GO" id="GO:0034244">
    <property type="term" value="P:negative regulation of transcription elongation by RNA polymerase II"/>
    <property type="evidence" value="ECO:0007669"/>
    <property type="project" value="InterPro"/>
</dbReference>
<dbReference type="GO" id="GO:0098552">
    <property type="term" value="C:side of membrane"/>
    <property type="evidence" value="ECO:0007669"/>
    <property type="project" value="UniProtKB-KW"/>
</dbReference>
<dbReference type="InterPro" id="IPR013083">
    <property type="entry name" value="Znf_RING/FYVE/PHD"/>
</dbReference>
<dbReference type="InterPro" id="IPR012946">
    <property type="entry name" value="X8"/>
</dbReference>
<dbReference type="Gene3D" id="3.30.40.10">
    <property type="entry name" value="Zinc/RING finger domain, C3HC4 (zinc finger)"/>
    <property type="match status" value="1"/>
</dbReference>
<keyword evidence="9" id="KW-0472">Membrane</keyword>
<feature type="region of interest" description="Disordered" evidence="14">
    <location>
        <begin position="108"/>
        <end position="169"/>
    </location>
</feature>
<dbReference type="GO" id="GO:0008270">
    <property type="term" value="F:zinc ion binding"/>
    <property type="evidence" value="ECO:0007669"/>
    <property type="project" value="UniProtKB-KW"/>
</dbReference>
<dbReference type="Proteomes" id="UP000029981">
    <property type="component" value="Chromosome 1"/>
</dbReference>
<evidence type="ECO:0000256" key="6">
    <source>
        <dbReference type="ARBA" id="ARBA00022771"/>
    </source>
</evidence>
<dbReference type="AlphaFoldDB" id="A0A0A0LSU6"/>
<accession>A0A0A0LSU6</accession>
<dbReference type="Gramene" id="KGN64049">
    <property type="protein sequence ID" value="KGN64049"/>
    <property type="gene ID" value="Csa_1G039150"/>
</dbReference>
<keyword evidence="6" id="KW-0863">Zinc-finger</keyword>
<dbReference type="PANTHER" id="PTHR33304">
    <property type="match status" value="1"/>
</dbReference>
<keyword evidence="12" id="KW-0325">Glycoprotein</keyword>
<dbReference type="FunFam" id="1.20.58.1040:FF:000001">
    <property type="entry name" value="Glucan endo-1,3-beta-glucosidase 4"/>
    <property type="match status" value="1"/>
</dbReference>
<reference evidence="17 18" key="2">
    <citation type="journal article" date="2009" name="PLoS ONE">
        <title>An integrated genetic and cytogenetic map of the cucumber genome.</title>
        <authorList>
            <person name="Ren Y."/>
            <person name="Zhang Z."/>
            <person name="Liu J."/>
            <person name="Staub J.E."/>
            <person name="Han Y."/>
            <person name="Cheng Z."/>
            <person name="Li X."/>
            <person name="Lu J."/>
            <person name="Miao H."/>
            <person name="Kang H."/>
            <person name="Xie B."/>
            <person name="Gu X."/>
            <person name="Wang X."/>
            <person name="Du Y."/>
            <person name="Jin W."/>
            <person name="Huang S."/>
        </authorList>
    </citation>
    <scope>NUCLEOTIDE SEQUENCE [LARGE SCALE GENOMIC DNA]</scope>
    <source>
        <strain evidence="18">cv. 9930</strain>
    </source>
</reference>
<comment type="subcellular location">
    <subcellularLocation>
        <location evidence="1">Cell membrane</location>
        <topology evidence="1">Lipid-anchor</topology>
        <topology evidence="1">GPI-anchor</topology>
    </subcellularLocation>
</comment>
<feature type="compositionally biased region" description="Low complexity" evidence="14">
    <location>
        <begin position="146"/>
        <end position="162"/>
    </location>
</feature>
<dbReference type="PANTHER" id="PTHR33304:SF36">
    <property type="entry name" value="GB|AAF26970.1-RELATED"/>
    <property type="match status" value="1"/>
</dbReference>
<organism evidence="17 18">
    <name type="scientific">Cucumis sativus</name>
    <name type="common">Cucumber</name>
    <dbReference type="NCBI Taxonomy" id="3659"/>
    <lineage>
        <taxon>Eukaryota</taxon>
        <taxon>Viridiplantae</taxon>
        <taxon>Streptophyta</taxon>
        <taxon>Embryophyta</taxon>
        <taxon>Tracheophyta</taxon>
        <taxon>Spermatophyta</taxon>
        <taxon>Magnoliopsida</taxon>
        <taxon>eudicotyledons</taxon>
        <taxon>Gunneridae</taxon>
        <taxon>Pentapetalae</taxon>
        <taxon>rosids</taxon>
        <taxon>fabids</taxon>
        <taxon>Cucurbitales</taxon>
        <taxon>Cucurbitaceae</taxon>
        <taxon>Benincaseae</taxon>
        <taxon>Cucumis</taxon>
    </lineage>
</organism>
<keyword evidence="8" id="KW-0805">Transcription regulation</keyword>
<evidence type="ECO:0000256" key="9">
    <source>
        <dbReference type="ARBA" id="ARBA00023136"/>
    </source>
</evidence>
<keyword evidence="18" id="KW-1185">Reference proteome</keyword>
<protein>
    <recommendedName>
        <fullName evidence="16">X8 domain-containing protein</fullName>
    </recommendedName>
</protein>
<dbReference type="GO" id="GO:0005886">
    <property type="term" value="C:plasma membrane"/>
    <property type="evidence" value="ECO:0007669"/>
    <property type="project" value="UniProtKB-SubCell"/>
</dbReference>
<reference evidence="17 18" key="3">
    <citation type="journal article" date="2010" name="BMC Genomics">
        <title>Transcriptome sequencing and comparative analysis of cucumber flowers with different sex types.</title>
        <authorList>
            <person name="Guo S."/>
            <person name="Zheng Y."/>
            <person name="Joung J.G."/>
            <person name="Liu S."/>
            <person name="Zhang Z."/>
            <person name="Crasta O.R."/>
            <person name="Sobral B.W."/>
            <person name="Xu Y."/>
            <person name="Huang S."/>
            <person name="Fei Z."/>
        </authorList>
    </citation>
    <scope>NUCLEOTIDE SEQUENCE [LARGE SCALE GENOMIC DNA]</scope>
    <source>
        <strain evidence="18">cv. 9930</strain>
    </source>
</reference>
<evidence type="ECO:0000256" key="12">
    <source>
        <dbReference type="ARBA" id="ARBA00023180"/>
    </source>
</evidence>
<dbReference type="Gene3D" id="1.20.58.1040">
    <property type="match status" value="1"/>
</dbReference>
<feature type="compositionally biased region" description="Basic and acidic residues" evidence="14">
    <location>
        <begin position="899"/>
        <end position="920"/>
    </location>
</feature>
<dbReference type="SUPFAM" id="SSF57903">
    <property type="entry name" value="FYVE/PHD zinc finger"/>
    <property type="match status" value="1"/>
</dbReference>
<dbReference type="InterPro" id="IPR056280">
    <property type="entry name" value="AIPP2-like_SPOC"/>
</dbReference>
<evidence type="ECO:0000256" key="15">
    <source>
        <dbReference type="SAM" id="SignalP"/>
    </source>
</evidence>
<evidence type="ECO:0000256" key="4">
    <source>
        <dbReference type="ARBA" id="ARBA00022723"/>
    </source>
</evidence>
<evidence type="ECO:0000256" key="5">
    <source>
        <dbReference type="ARBA" id="ARBA00022729"/>
    </source>
</evidence>
<keyword evidence="10" id="KW-1015">Disulfide bond</keyword>
<gene>
    <name evidence="17" type="ORF">Csa_1G039150</name>
</gene>
<feature type="compositionally biased region" description="Polar residues" evidence="14">
    <location>
        <begin position="468"/>
        <end position="492"/>
    </location>
</feature>
<evidence type="ECO:0000256" key="10">
    <source>
        <dbReference type="ARBA" id="ARBA00023157"/>
    </source>
</evidence>
<keyword evidence="2" id="KW-1003">Cell membrane</keyword>
<dbReference type="GO" id="GO:0140566">
    <property type="term" value="F:histone reader activity"/>
    <property type="evidence" value="ECO:0007669"/>
    <property type="project" value="InterPro"/>
</dbReference>
<name>A0A0A0LSU6_CUCSA</name>
<dbReference type="Pfam" id="PF07983">
    <property type="entry name" value="X8"/>
    <property type="match status" value="1"/>
</dbReference>
<proteinExistence type="predicted"/>
<evidence type="ECO:0000313" key="18">
    <source>
        <dbReference type="Proteomes" id="UP000029981"/>
    </source>
</evidence>
<reference evidence="17 18" key="4">
    <citation type="journal article" date="2011" name="BMC Genomics">
        <title>RNA-Seq improves annotation of protein-coding genes in the cucumber genome.</title>
        <authorList>
            <person name="Li Z."/>
            <person name="Zhang Z."/>
            <person name="Yan P."/>
            <person name="Huang S."/>
            <person name="Fei Z."/>
            <person name="Lin K."/>
        </authorList>
    </citation>
    <scope>NUCLEOTIDE SEQUENCE [LARGE SCALE GENOMIC DNA]</scope>
    <source>
        <strain evidence="18">cv. 9930</strain>
    </source>
</reference>
<sequence>MAFLHLSLLLLAAMAGHSSATWCVCKNGVSDATLQKALDYACGAGADCSLIRQNAACFLPNTVRAHCSYAVNSYFQKKGQTQGSCDFAGVAAISTTDPSAAGCSYPSSAGGNGGGVTPVTTTPTPPGATTVPGMTSPVTRPPPSSMTPTTTNNPLPNTASPTGVLGGAGTGVNPTGTGTTADESHGGIRLQRPFTKKLRPTDRIILHFTFDLFPPSLSSHFLPHLFFKAFSSSSQFSLLILQQTIIAAGGPAINAATLLVYVNTQPALYVQLKQVITYCGAECRFLYRLMADQLCYICGDVGYAELMITCTKCKVVREHLYCMPDRCDEAPNSWLCCNCTLDETKSPDGSGLQVQPKMPRHAKIGKVKFIPTEEVIKLSSGVVKVPSKLNTTFAPPQKTSKFRKVFESSMPRPLFQASKESQERSPLMPSKTCGLKKQASATCLPPMPVGPVQTLKKVKVADTPACTSSVSRHGFPLTNTGKEVPSPSNKLQDTQKQRKDALFTHEVYAYRDNRGKQVPSPSIKLQETQKQRKDTVFTHEEYAYCDNTGKDVPSPSKQKKDGSFTYQIHPSRDNKGKKVLSPFIKLEDTQKEKDTLITHQIHAYHDKKGKEVPSPSTKLEDMQKKLKDALMIQEIHAYRDYLPSLHASWKGGFQFVGTRMAGEFYDGFLAKPPCAVYGRVYELSRKIPPILQVKLVSRSDIWNDLFHDECPDLADVALYFFPCNIERSRKNNSCLFELMEREDLLIRSLVDGAEMVLFTCRQLDRLSQYIINMFNAEYLIFGVFREIKDYQSPFPVSQYGPAVSSVESNSKVHLREFTSKKTGKHDDDNAVKREIDIEGGKSSAAKDVDSTIQRLLLEFGSQKPKDSDDITSNMNAQKRDEERTPIASTDSYSLSASKVKTEHSSDTKAEGSEGIKRLETERCLKTAPTYSIGGSQSMSEQDVPKRVAEKYLQIFNAGIKKERR</sequence>
<evidence type="ECO:0000256" key="1">
    <source>
        <dbReference type="ARBA" id="ARBA00004609"/>
    </source>
</evidence>
<evidence type="ECO:0000259" key="16">
    <source>
        <dbReference type="SMART" id="SM00768"/>
    </source>
</evidence>
<evidence type="ECO:0000256" key="3">
    <source>
        <dbReference type="ARBA" id="ARBA00022622"/>
    </source>
</evidence>
<evidence type="ECO:0000256" key="13">
    <source>
        <dbReference type="ARBA" id="ARBA00023288"/>
    </source>
</evidence>
<dbReference type="EMBL" id="CM002922">
    <property type="protein sequence ID" value="KGN64049.1"/>
    <property type="molecule type" value="Genomic_DNA"/>
</dbReference>
<evidence type="ECO:0000256" key="14">
    <source>
        <dbReference type="SAM" id="MobiDB-lite"/>
    </source>
</evidence>
<feature type="compositionally biased region" description="Polar residues" evidence="14">
    <location>
        <begin position="886"/>
        <end position="898"/>
    </location>
</feature>
<evidence type="ECO:0000256" key="2">
    <source>
        <dbReference type="ARBA" id="ARBA00022475"/>
    </source>
</evidence>
<keyword evidence="11" id="KW-0804">Transcription</keyword>
<feature type="signal peptide" evidence="15">
    <location>
        <begin position="1"/>
        <end position="20"/>
    </location>
</feature>
<dbReference type="GO" id="GO:0009506">
    <property type="term" value="C:plasmodesma"/>
    <property type="evidence" value="ECO:0007669"/>
    <property type="project" value="UniProtKB-ARBA"/>
</dbReference>
<feature type="region of interest" description="Disordered" evidence="14">
    <location>
        <begin position="468"/>
        <end position="495"/>
    </location>
</feature>
<keyword evidence="7" id="KW-0862">Zinc</keyword>
<evidence type="ECO:0000256" key="8">
    <source>
        <dbReference type="ARBA" id="ARBA00023015"/>
    </source>
</evidence>
<dbReference type="InterPro" id="IPR049914">
    <property type="entry name" value="PHD1-3/5-6"/>
</dbReference>
<evidence type="ECO:0000313" key="17">
    <source>
        <dbReference type="EMBL" id="KGN64049.1"/>
    </source>
</evidence>
<dbReference type="SMART" id="SM00768">
    <property type="entry name" value="X8"/>
    <property type="match status" value="1"/>
</dbReference>
<evidence type="ECO:0000256" key="7">
    <source>
        <dbReference type="ARBA" id="ARBA00022833"/>
    </source>
</evidence>
<feature type="chain" id="PRO_5001966435" description="X8 domain-containing protein" evidence="15">
    <location>
        <begin position="21"/>
        <end position="964"/>
    </location>
</feature>
<keyword evidence="4" id="KW-0479">Metal-binding</keyword>
<feature type="compositionally biased region" description="Low complexity" evidence="14">
    <location>
        <begin position="117"/>
        <end position="138"/>
    </location>
</feature>
<keyword evidence="3" id="KW-0336">GPI-anchor</keyword>
<reference evidence="17 18" key="1">
    <citation type="journal article" date="2009" name="Nat. Genet.">
        <title>The genome of the cucumber, Cucumis sativus L.</title>
        <authorList>
            <person name="Huang S."/>
            <person name="Li R."/>
            <person name="Zhang Z."/>
            <person name="Li L."/>
            <person name="Gu X."/>
            <person name="Fan W."/>
            <person name="Lucas W.J."/>
            <person name="Wang X."/>
            <person name="Xie B."/>
            <person name="Ni P."/>
            <person name="Ren Y."/>
            <person name="Zhu H."/>
            <person name="Li J."/>
            <person name="Lin K."/>
            <person name="Jin W."/>
            <person name="Fei Z."/>
            <person name="Li G."/>
            <person name="Staub J."/>
            <person name="Kilian A."/>
            <person name="van der Vossen E.A."/>
            <person name="Wu Y."/>
            <person name="Guo J."/>
            <person name="He J."/>
            <person name="Jia Z."/>
            <person name="Ren Y."/>
            <person name="Tian G."/>
            <person name="Lu Y."/>
            <person name="Ruan J."/>
            <person name="Qian W."/>
            <person name="Wang M."/>
            <person name="Huang Q."/>
            <person name="Li B."/>
            <person name="Xuan Z."/>
            <person name="Cao J."/>
            <person name="Asan"/>
            <person name="Wu Z."/>
            <person name="Zhang J."/>
            <person name="Cai Q."/>
            <person name="Bai Y."/>
            <person name="Zhao B."/>
            <person name="Han Y."/>
            <person name="Li Y."/>
            <person name="Li X."/>
            <person name="Wang S."/>
            <person name="Shi Q."/>
            <person name="Liu S."/>
            <person name="Cho W.K."/>
            <person name="Kim J.Y."/>
            <person name="Xu Y."/>
            <person name="Heller-Uszynska K."/>
            <person name="Miao H."/>
            <person name="Cheng Z."/>
            <person name="Zhang S."/>
            <person name="Wu J."/>
            <person name="Yang Y."/>
            <person name="Kang H."/>
            <person name="Li M."/>
            <person name="Liang H."/>
            <person name="Ren X."/>
            <person name="Shi Z."/>
            <person name="Wen M."/>
            <person name="Jian M."/>
            <person name="Yang H."/>
            <person name="Zhang G."/>
            <person name="Yang Z."/>
            <person name="Chen R."/>
            <person name="Liu S."/>
            <person name="Li J."/>
            <person name="Ma L."/>
            <person name="Liu H."/>
            <person name="Zhou Y."/>
            <person name="Zhao J."/>
            <person name="Fang X."/>
            <person name="Li G."/>
            <person name="Fang L."/>
            <person name="Li Y."/>
            <person name="Liu D."/>
            <person name="Zheng H."/>
            <person name="Zhang Y."/>
            <person name="Qin N."/>
            <person name="Li Z."/>
            <person name="Yang G."/>
            <person name="Yang S."/>
            <person name="Bolund L."/>
            <person name="Kristiansen K."/>
            <person name="Zheng H."/>
            <person name="Li S."/>
            <person name="Zhang X."/>
            <person name="Yang H."/>
            <person name="Wang J."/>
            <person name="Sun R."/>
            <person name="Zhang B."/>
            <person name="Jiang S."/>
            <person name="Wang J."/>
            <person name="Du Y."/>
            <person name="Li S."/>
        </authorList>
    </citation>
    <scope>NUCLEOTIDE SEQUENCE [LARGE SCALE GENOMIC DNA]</scope>
    <source>
        <strain evidence="18">cv. 9930</strain>
    </source>
</reference>
<feature type="domain" description="X8" evidence="16">
    <location>
        <begin position="21"/>
        <end position="105"/>
    </location>
</feature>
<feature type="region of interest" description="Disordered" evidence="14">
    <location>
        <begin position="862"/>
        <end position="920"/>
    </location>
</feature>
<dbReference type="InterPro" id="IPR011011">
    <property type="entry name" value="Znf_FYVE_PHD"/>
</dbReference>